<evidence type="ECO:0000256" key="1">
    <source>
        <dbReference type="ARBA" id="ARBA00038069"/>
    </source>
</evidence>
<dbReference type="OMA" id="HEYGSTL"/>
<evidence type="ECO:0000259" key="2">
    <source>
        <dbReference type="Pfam" id="PF05922"/>
    </source>
</evidence>
<dbReference type="Gene3D" id="3.30.70.80">
    <property type="entry name" value="Peptidase S8 propeptide/proteinase inhibitor I9"/>
    <property type="match status" value="1"/>
</dbReference>
<dbReference type="GO" id="GO:0004866">
    <property type="term" value="F:endopeptidase inhibitor activity"/>
    <property type="evidence" value="ECO:0007669"/>
    <property type="project" value="TreeGrafter"/>
</dbReference>
<keyword evidence="4" id="KW-1185">Reference proteome</keyword>
<dbReference type="OrthoDB" id="5518345at2759"/>
<gene>
    <name evidence="3" type="ORF">HYPSUDRAFT_195647</name>
</gene>
<feature type="domain" description="Inhibitor I9" evidence="2">
    <location>
        <begin position="8"/>
        <end position="81"/>
    </location>
</feature>
<dbReference type="Pfam" id="PF05922">
    <property type="entry name" value="Inhibitor_I9"/>
    <property type="match status" value="1"/>
</dbReference>
<evidence type="ECO:0000313" key="4">
    <source>
        <dbReference type="Proteomes" id="UP000054270"/>
    </source>
</evidence>
<sequence>MSTGTQQKFIVVFKDDVTSDEITKYVNEITEAGGTIKERYDTGAGILNGFAATIPESYLTSLQSLQGSVVDYIEQDGVVTTQ</sequence>
<dbReference type="GO" id="GO:0042144">
    <property type="term" value="P:vacuole fusion, non-autophagic"/>
    <property type="evidence" value="ECO:0007669"/>
    <property type="project" value="TreeGrafter"/>
</dbReference>
<protein>
    <recommendedName>
        <fullName evidence="2">Inhibitor I9 domain-containing protein</fullName>
    </recommendedName>
</protein>
<dbReference type="AlphaFoldDB" id="A0A0D2NZ31"/>
<dbReference type="PANTHER" id="PTHR28288">
    <property type="entry name" value="PROTEASE B INHIBITOR 2"/>
    <property type="match status" value="1"/>
</dbReference>
<dbReference type="EMBL" id="KN817723">
    <property type="protein sequence ID" value="KJA13670.1"/>
    <property type="molecule type" value="Genomic_DNA"/>
</dbReference>
<dbReference type="PANTHER" id="PTHR28288:SF2">
    <property type="entry name" value="PROTEASE B INHIBITOR 2"/>
    <property type="match status" value="1"/>
</dbReference>
<dbReference type="InterPro" id="IPR037045">
    <property type="entry name" value="S8pro/Inhibitor_I9_sf"/>
</dbReference>
<dbReference type="InterPro" id="IPR010259">
    <property type="entry name" value="S8pro/Inhibitor_I9"/>
</dbReference>
<dbReference type="SUPFAM" id="SSF54897">
    <property type="entry name" value="Protease propeptides/inhibitors"/>
    <property type="match status" value="1"/>
</dbReference>
<reference evidence="4" key="1">
    <citation type="submission" date="2014-04" db="EMBL/GenBank/DDBJ databases">
        <title>Evolutionary Origins and Diversification of the Mycorrhizal Mutualists.</title>
        <authorList>
            <consortium name="DOE Joint Genome Institute"/>
            <consortium name="Mycorrhizal Genomics Consortium"/>
            <person name="Kohler A."/>
            <person name="Kuo A."/>
            <person name="Nagy L.G."/>
            <person name="Floudas D."/>
            <person name="Copeland A."/>
            <person name="Barry K.W."/>
            <person name="Cichocki N."/>
            <person name="Veneault-Fourrey C."/>
            <person name="LaButti K."/>
            <person name="Lindquist E.A."/>
            <person name="Lipzen A."/>
            <person name="Lundell T."/>
            <person name="Morin E."/>
            <person name="Murat C."/>
            <person name="Riley R."/>
            <person name="Ohm R."/>
            <person name="Sun H."/>
            <person name="Tunlid A."/>
            <person name="Henrissat B."/>
            <person name="Grigoriev I.V."/>
            <person name="Hibbett D.S."/>
            <person name="Martin F."/>
        </authorList>
    </citation>
    <scope>NUCLEOTIDE SEQUENCE [LARGE SCALE GENOMIC DNA]</scope>
    <source>
        <strain evidence="4">FD-334 SS-4</strain>
    </source>
</reference>
<organism evidence="3 4">
    <name type="scientific">Hypholoma sublateritium (strain FD-334 SS-4)</name>
    <dbReference type="NCBI Taxonomy" id="945553"/>
    <lineage>
        <taxon>Eukaryota</taxon>
        <taxon>Fungi</taxon>
        <taxon>Dikarya</taxon>
        <taxon>Basidiomycota</taxon>
        <taxon>Agaricomycotina</taxon>
        <taxon>Agaricomycetes</taxon>
        <taxon>Agaricomycetidae</taxon>
        <taxon>Agaricales</taxon>
        <taxon>Agaricineae</taxon>
        <taxon>Strophariaceae</taxon>
        <taxon>Hypholoma</taxon>
    </lineage>
</organism>
<comment type="similarity">
    <text evidence="1">Belongs to the protease inhibitor I9 family.</text>
</comment>
<evidence type="ECO:0000313" key="3">
    <source>
        <dbReference type="EMBL" id="KJA13670.1"/>
    </source>
</evidence>
<proteinExistence type="inferred from homology"/>
<name>A0A0D2NZ31_HYPSF</name>
<dbReference type="Proteomes" id="UP000054270">
    <property type="component" value="Unassembled WGS sequence"/>
</dbReference>
<accession>A0A0D2NZ31</accession>
<dbReference type="InterPro" id="IPR052471">
    <property type="entry name" value="PBI_I9"/>
</dbReference>